<dbReference type="Proteomes" id="UP001162156">
    <property type="component" value="Unassembled WGS sequence"/>
</dbReference>
<protein>
    <submittedName>
        <fullName evidence="1">Uncharacterized protein</fullName>
    </submittedName>
</protein>
<sequence>MEKLVKAGYNNIQFLPENYKDLSRIYCGANCDLIVNSHTNRIQQTEDRFKIKCLDFYMELSKQILNRFNFNDPVLKFLNNFDPVVATSGTCESVVPLAFIFPQLIKRSRKFKYRMARFIYKRRNNQTSKGLNWKSMPV</sequence>
<accession>A0AAV8ZPK8</accession>
<evidence type="ECO:0000313" key="1">
    <source>
        <dbReference type="EMBL" id="KAJ8966806.1"/>
    </source>
</evidence>
<reference evidence="1" key="1">
    <citation type="journal article" date="2023" name="Insect Mol. Biol.">
        <title>Genome sequencing provides insights into the evolution of gene families encoding plant cell wall-degrading enzymes in longhorned beetles.</title>
        <authorList>
            <person name="Shin N.R."/>
            <person name="Okamura Y."/>
            <person name="Kirsch R."/>
            <person name="Pauchet Y."/>
        </authorList>
    </citation>
    <scope>NUCLEOTIDE SEQUENCE</scope>
    <source>
        <strain evidence="1">RBIC_L_NR</strain>
    </source>
</reference>
<proteinExistence type="predicted"/>
<organism evidence="1 2">
    <name type="scientific">Rhamnusium bicolor</name>
    <dbReference type="NCBI Taxonomy" id="1586634"/>
    <lineage>
        <taxon>Eukaryota</taxon>
        <taxon>Metazoa</taxon>
        <taxon>Ecdysozoa</taxon>
        <taxon>Arthropoda</taxon>
        <taxon>Hexapoda</taxon>
        <taxon>Insecta</taxon>
        <taxon>Pterygota</taxon>
        <taxon>Neoptera</taxon>
        <taxon>Endopterygota</taxon>
        <taxon>Coleoptera</taxon>
        <taxon>Polyphaga</taxon>
        <taxon>Cucujiformia</taxon>
        <taxon>Chrysomeloidea</taxon>
        <taxon>Cerambycidae</taxon>
        <taxon>Lepturinae</taxon>
        <taxon>Rhagiini</taxon>
        <taxon>Rhamnusium</taxon>
    </lineage>
</organism>
<dbReference type="AlphaFoldDB" id="A0AAV8ZPK8"/>
<keyword evidence="2" id="KW-1185">Reference proteome</keyword>
<comment type="caution">
    <text evidence="1">The sequence shown here is derived from an EMBL/GenBank/DDBJ whole genome shotgun (WGS) entry which is preliminary data.</text>
</comment>
<dbReference type="EMBL" id="JANEYF010000937">
    <property type="protein sequence ID" value="KAJ8966806.1"/>
    <property type="molecule type" value="Genomic_DNA"/>
</dbReference>
<name>A0AAV8ZPK8_9CUCU</name>
<evidence type="ECO:0000313" key="2">
    <source>
        <dbReference type="Proteomes" id="UP001162156"/>
    </source>
</evidence>
<gene>
    <name evidence="1" type="ORF">NQ314_003302</name>
</gene>